<sequence length="97" mass="11500">MTNEHRRQCRDALWNWQLIERHPTPENQCWAHALRKTAAYYQCQDPIRAGIIEQRYRRHLPEEKVLDTLHIGRTTYQKANTDLLSTLAVYAAREGVL</sequence>
<evidence type="ECO:0000313" key="1">
    <source>
        <dbReference type="EMBL" id="HJB58708.1"/>
    </source>
</evidence>
<reference evidence="1" key="2">
    <citation type="submission" date="2021-04" db="EMBL/GenBank/DDBJ databases">
        <authorList>
            <person name="Gilroy R."/>
        </authorList>
    </citation>
    <scope>NUCLEOTIDE SEQUENCE</scope>
    <source>
        <strain evidence="1">ChiHjej9B8-13557</strain>
    </source>
</reference>
<organism evidence="1 2">
    <name type="scientific">Candidatus Faecalibacterium faecipullorum</name>
    <dbReference type="NCBI Taxonomy" id="2838578"/>
    <lineage>
        <taxon>Bacteria</taxon>
        <taxon>Bacillati</taxon>
        <taxon>Bacillota</taxon>
        <taxon>Clostridia</taxon>
        <taxon>Eubacteriales</taxon>
        <taxon>Oscillospiraceae</taxon>
        <taxon>Faecalibacterium</taxon>
    </lineage>
</organism>
<proteinExistence type="predicted"/>
<name>A0A9D2S6E7_9FIRM</name>
<dbReference type="AlphaFoldDB" id="A0A9D2S6E7"/>
<comment type="caution">
    <text evidence="1">The sequence shown here is derived from an EMBL/GenBank/DDBJ whole genome shotgun (WGS) entry which is preliminary data.</text>
</comment>
<dbReference type="Proteomes" id="UP000824211">
    <property type="component" value="Unassembled WGS sequence"/>
</dbReference>
<gene>
    <name evidence="1" type="ORF">H9771_03455</name>
</gene>
<evidence type="ECO:0000313" key="2">
    <source>
        <dbReference type="Proteomes" id="UP000824211"/>
    </source>
</evidence>
<accession>A0A9D2S6E7</accession>
<protein>
    <submittedName>
        <fullName evidence="1">SqdX protein</fullName>
    </submittedName>
</protein>
<reference evidence="1" key="1">
    <citation type="journal article" date="2021" name="PeerJ">
        <title>Extensive microbial diversity within the chicken gut microbiome revealed by metagenomics and culture.</title>
        <authorList>
            <person name="Gilroy R."/>
            <person name="Ravi A."/>
            <person name="Getino M."/>
            <person name="Pursley I."/>
            <person name="Horton D.L."/>
            <person name="Alikhan N.F."/>
            <person name="Baker D."/>
            <person name="Gharbi K."/>
            <person name="Hall N."/>
            <person name="Watson M."/>
            <person name="Adriaenssens E.M."/>
            <person name="Foster-Nyarko E."/>
            <person name="Jarju S."/>
            <person name="Secka A."/>
            <person name="Antonio M."/>
            <person name="Oren A."/>
            <person name="Chaudhuri R.R."/>
            <person name="La Ragione R."/>
            <person name="Hildebrand F."/>
            <person name="Pallen M.J."/>
        </authorList>
    </citation>
    <scope>NUCLEOTIDE SEQUENCE</scope>
    <source>
        <strain evidence="1">ChiHjej9B8-13557</strain>
    </source>
</reference>
<dbReference type="EMBL" id="DWXX01000062">
    <property type="protein sequence ID" value="HJB58708.1"/>
    <property type="molecule type" value="Genomic_DNA"/>
</dbReference>